<keyword evidence="4" id="KW-1015">Disulfide bond</keyword>
<comment type="similarity">
    <text evidence="2">Belongs to the macin family.</text>
</comment>
<evidence type="ECO:0000256" key="4">
    <source>
        <dbReference type="ARBA" id="ARBA00023157"/>
    </source>
</evidence>
<dbReference type="EMBL" id="JAIWYP010000008">
    <property type="protein sequence ID" value="KAH3782994.1"/>
    <property type="molecule type" value="Genomic_DNA"/>
</dbReference>
<evidence type="ECO:0000256" key="2">
    <source>
        <dbReference type="ARBA" id="ARBA00010366"/>
    </source>
</evidence>
<gene>
    <name evidence="5" type="ORF">DPMN_160920</name>
</gene>
<keyword evidence="6" id="KW-1185">Reference proteome</keyword>
<keyword evidence="3" id="KW-0964">Secreted</keyword>
<dbReference type="AlphaFoldDB" id="A0A9D4ELP8"/>
<dbReference type="Proteomes" id="UP000828390">
    <property type="component" value="Unassembled WGS sequence"/>
</dbReference>
<organism evidence="5 6">
    <name type="scientific">Dreissena polymorpha</name>
    <name type="common">Zebra mussel</name>
    <name type="synonym">Mytilus polymorpha</name>
    <dbReference type="NCBI Taxonomy" id="45954"/>
    <lineage>
        <taxon>Eukaryota</taxon>
        <taxon>Metazoa</taxon>
        <taxon>Spiralia</taxon>
        <taxon>Lophotrochozoa</taxon>
        <taxon>Mollusca</taxon>
        <taxon>Bivalvia</taxon>
        <taxon>Autobranchia</taxon>
        <taxon>Heteroconchia</taxon>
        <taxon>Euheterodonta</taxon>
        <taxon>Imparidentia</taxon>
        <taxon>Neoheterodontei</taxon>
        <taxon>Myida</taxon>
        <taxon>Dreissenoidea</taxon>
        <taxon>Dreissenidae</taxon>
        <taxon>Dreissena</taxon>
    </lineage>
</organism>
<dbReference type="InterPro" id="IPR038456">
    <property type="entry name" value="Macin_sf"/>
</dbReference>
<sequence>MNSHIMIAVSECYETWSRCSSWSSGLTGILWLSCPDRCKEQGHHGGSCVLVQASCSITGTAYQCQCY</sequence>
<dbReference type="GO" id="GO:0005576">
    <property type="term" value="C:extracellular region"/>
    <property type="evidence" value="ECO:0007669"/>
    <property type="project" value="UniProtKB-SubCell"/>
</dbReference>
<name>A0A9D4ELP8_DREPO</name>
<protein>
    <submittedName>
        <fullName evidence="5">Uncharacterized protein</fullName>
    </submittedName>
</protein>
<dbReference type="InterPro" id="IPR029230">
    <property type="entry name" value="Macin"/>
</dbReference>
<dbReference type="Gene3D" id="3.30.30.100">
    <property type="match status" value="1"/>
</dbReference>
<comment type="caution">
    <text evidence="5">The sequence shown here is derived from an EMBL/GenBank/DDBJ whole genome shotgun (WGS) entry which is preliminary data.</text>
</comment>
<reference evidence="5" key="1">
    <citation type="journal article" date="2019" name="bioRxiv">
        <title>The Genome of the Zebra Mussel, Dreissena polymorpha: A Resource for Invasive Species Research.</title>
        <authorList>
            <person name="McCartney M.A."/>
            <person name="Auch B."/>
            <person name="Kono T."/>
            <person name="Mallez S."/>
            <person name="Zhang Y."/>
            <person name="Obille A."/>
            <person name="Becker A."/>
            <person name="Abrahante J.E."/>
            <person name="Garbe J."/>
            <person name="Badalamenti J.P."/>
            <person name="Herman A."/>
            <person name="Mangelson H."/>
            <person name="Liachko I."/>
            <person name="Sullivan S."/>
            <person name="Sone E.D."/>
            <person name="Koren S."/>
            <person name="Silverstein K.A.T."/>
            <person name="Beckman K.B."/>
            <person name="Gohl D.M."/>
        </authorList>
    </citation>
    <scope>NUCLEOTIDE SEQUENCE</scope>
    <source>
        <strain evidence="5">Duluth1</strain>
        <tissue evidence="5">Whole animal</tissue>
    </source>
</reference>
<dbReference type="Pfam" id="PF14865">
    <property type="entry name" value="Macin"/>
    <property type="match status" value="1"/>
</dbReference>
<comment type="subcellular location">
    <subcellularLocation>
        <location evidence="1">Secreted</location>
    </subcellularLocation>
</comment>
<evidence type="ECO:0000256" key="1">
    <source>
        <dbReference type="ARBA" id="ARBA00004613"/>
    </source>
</evidence>
<evidence type="ECO:0000313" key="6">
    <source>
        <dbReference type="Proteomes" id="UP000828390"/>
    </source>
</evidence>
<evidence type="ECO:0000256" key="3">
    <source>
        <dbReference type="ARBA" id="ARBA00022525"/>
    </source>
</evidence>
<dbReference type="GO" id="GO:0006952">
    <property type="term" value="P:defense response"/>
    <property type="evidence" value="ECO:0007669"/>
    <property type="project" value="InterPro"/>
</dbReference>
<accession>A0A9D4ELP8</accession>
<reference evidence="5" key="2">
    <citation type="submission" date="2020-11" db="EMBL/GenBank/DDBJ databases">
        <authorList>
            <person name="McCartney M.A."/>
            <person name="Auch B."/>
            <person name="Kono T."/>
            <person name="Mallez S."/>
            <person name="Becker A."/>
            <person name="Gohl D.M."/>
            <person name="Silverstein K.A.T."/>
            <person name="Koren S."/>
            <person name="Bechman K.B."/>
            <person name="Herman A."/>
            <person name="Abrahante J.E."/>
            <person name="Garbe J."/>
        </authorList>
    </citation>
    <scope>NUCLEOTIDE SEQUENCE</scope>
    <source>
        <strain evidence="5">Duluth1</strain>
        <tissue evidence="5">Whole animal</tissue>
    </source>
</reference>
<evidence type="ECO:0000313" key="5">
    <source>
        <dbReference type="EMBL" id="KAH3782994.1"/>
    </source>
</evidence>
<proteinExistence type="inferred from homology"/>